<comment type="caution">
    <text evidence="1">The sequence shown here is derived from an EMBL/GenBank/DDBJ whole genome shotgun (WGS) entry which is preliminary data.</text>
</comment>
<accession>A0A072NIS3</accession>
<reference evidence="1 2" key="1">
    <citation type="submission" date="2014-04" db="EMBL/GenBank/DDBJ databases">
        <title>Draft genome sequence of Bacillus azotoformans MEV2011, a (co-) denitrifying strain unable to grow in the presence of oxygen.</title>
        <authorList>
            <person name="Nielsen M."/>
            <person name="Schreiber L."/>
            <person name="Finster K."/>
            <person name="Schramm A."/>
        </authorList>
    </citation>
    <scope>NUCLEOTIDE SEQUENCE [LARGE SCALE GENOMIC DNA]</scope>
    <source>
        <strain evidence="1 2">MEV2011</strain>
    </source>
</reference>
<sequence length="53" mass="6204">MYLIIVYQYCRRKVQAPVKRSPLVAGSWNWTIKKLRGIHNVIEKTNCMVINNG</sequence>
<protein>
    <submittedName>
        <fullName evidence="1">Uncharacterized protein</fullName>
    </submittedName>
</protein>
<proteinExistence type="predicted"/>
<dbReference type="AlphaFoldDB" id="A0A072NIS3"/>
<evidence type="ECO:0000313" key="2">
    <source>
        <dbReference type="Proteomes" id="UP000027936"/>
    </source>
</evidence>
<name>A0A072NIS3_SCHAZ</name>
<dbReference type="Proteomes" id="UP000027936">
    <property type="component" value="Unassembled WGS sequence"/>
</dbReference>
<dbReference type="EMBL" id="JJRY01000015">
    <property type="protein sequence ID" value="KEF37411.1"/>
    <property type="molecule type" value="Genomic_DNA"/>
</dbReference>
<evidence type="ECO:0000313" key="1">
    <source>
        <dbReference type="EMBL" id="KEF37411.1"/>
    </source>
</evidence>
<organism evidence="1 2">
    <name type="scientific">Schinkia azotoformans MEV2011</name>
    <dbReference type="NCBI Taxonomy" id="1348973"/>
    <lineage>
        <taxon>Bacteria</taxon>
        <taxon>Bacillati</taxon>
        <taxon>Bacillota</taxon>
        <taxon>Bacilli</taxon>
        <taxon>Bacillales</taxon>
        <taxon>Bacillaceae</taxon>
        <taxon>Calidifontibacillus/Schinkia group</taxon>
        <taxon>Schinkia</taxon>
    </lineage>
</organism>
<gene>
    <name evidence="1" type="ORF">M670_03449</name>
</gene>